<evidence type="ECO:0000313" key="1">
    <source>
        <dbReference type="EMBL" id="KIK28219.1"/>
    </source>
</evidence>
<organism evidence="1 2">
    <name type="scientific">Pisolithus microcarpus 441</name>
    <dbReference type="NCBI Taxonomy" id="765257"/>
    <lineage>
        <taxon>Eukaryota</taxon>
        <taxon>Fungi</taxon>
        <taxon>Dikarya</taxon>
        <taxon>Basidiomycota</taxon>
        <taxon>Agaricomycotina</taxon>
        <taxon>Agaricomycetes</taxon>
        <taxon>Agaricomycetidae</taxon>
        <taxon>Boletales</taxon>
        <taxon>Sclerodermatineae</taxon>
        <taxon>Pisolithaceae</taxon>
        <taxon>Pisolithus</taxon>
    </lineage>
</organism>
<reference evidence="2" key="2">
    <citation type="submission" date="2015-01" db="EMBL/GenBank/DDBJ databases">
        <title>Evolutionary Origins and Diversification of the Mycorrhizal Mutualists.</title>
        <authorList>
            <consortium name="DOE Joint Genome Institute"/>
            <consortium name="Mycorrhizal Genomics Consortium"/>
            <person name="Kohler A."/>
            <person name="Kuo A."/>
            <person name="Nagy L.G."/>
            <person name="Floudas D."/>
            <person name="Copeland A."/>
            <person name="Barry K.W."/>
            <person name="Cichocki N."/>
            <person name="Veneault-Fourrey C."/>
            <person name="LaButti K."/>
            <person name="Lindquist E.A."/>
            <person name="Lipzen A."/>
            <person name="Lundell T."/>
            <person name="Morin E."/>
            <person name="Murat C."/>
            <person name="Riley R."/>
            <person name="Ohm R."/>
            <person name="Sun H."/>
            <person name="Tunlid A."/>
            <person name="Henrissat B."/>
            <person name="Grigoriev I.V."/>
            <person name="Hibbett D.S."/>
            <person name="Martin F."/>
        </authorList>
    </citation>
    <scope>NUCLEOTIDE SEQUENCE [LARGE SCALE GENOMIC DNA]</scope>
    <source>
        <strain evidence="2">441</strain>
    </source>
</reference>
<evidence type="ECO:0000313" key="2">
    <source>
        <dbReference type="Proteomes" id="UP000054018"/>
    </source>
</evidence>
<gene>
    <name evidence="1" type="ORF">PISMIDRAFT_673896</name>
</gene>
<dbReference type="HOGENOM" id="CLU_2455599_0_0_1"/>
<accession>A0A0C9ZQ34</accession>
<dbReference type="EMBL" id="KN833693">
    <property type="protein sequence ID" value="KIK28219.1"/>
    <property type="molecule type" value="Genomic_DNA"/>
</dbReference>
<name>A0A0C9ZQ34_9AGAM</name>
<keyword evidence="2" id="KW-1185">Reference proteome</keyword>
<proteinExistence type="predicted"/>
<protein>
    <submittedName>
        <fullName evidence="1">Uncharacterized protein</fullName>
    </submittedName>
</protein>
<dbReference type="Proteomes" id="UP000054018">
    <property type="component" value="Unassembled WGS sequence"/>
</dbReference>
<sequence length="89" mass="9883">MIPLEEMEGGRLDLTTTTKAFGNDDCITCADVTPAHLPSQYSSDPANLRARRSVSECRRMTYIIRHDADSFAVAVHEEDNDPGESQLEI</sequence>
<dbReference type="AlphaFoldDB" id="A0A0C9ZQ34"/>
<reference evidence="1 2" key="1">
    <citation type="submission" date="2014-04" db="EMBL/GenBank/DDBJ databases">
        <authorList>
            <consortium name="DOE Joint Genome Institute"/>
            <person name="Kuo A."/>
            <person name="Kohler A."/>
            <person name="Costa M.D."/>
            <person name="Nagy L.G."/>
            <person name="Floudas D."/>
            <person name="Copeland A."/>
            <person name="Barry K.W."/>
            <person name="Cichocki N."/>
            <person name="Veneault-Fourrey C."/>
            <person name="LaButti K."/>
            <person name="Lindquist E.A."/>
            <person name="Lipzen A."/>
            <person name="Lundell T."/>
            <person name="Morin E."/>
            <person name="Murat C."/>
            <person name="Sun H."/>
            <person name="Tunlid A."/>
            <person name="Henrissat B."/>
            <person name="Grigoriev I.V."/>
            <person name="Hibbett D.S."/>
            <person name="Martin F."/>
            <person name="Nordberg H.P."/>
            <person name="Cantor M.N."/>
            <person name="Hua S.X."/>
        </authorList>
    </citation>
    <scope>NUCLEOTIDE SEQUENCE [LARGE SCALE GENOMIC DNA]</scope>
    <source>
        <strain evidence="1 2">441</strain>
    </source>
</reference>